<keyword evidence="1 2" id="KW-0238">DNA-binding</keyword>
<dbReference type="AlphaFoldDB" id="A0A1E7R9L2"/>
<reference evidence="4 5" key="1">
    <citation type="submission" date="2016-09" db="EMBL/GenBank/DDBJ databases">
        <authorList>
            <person name="Capua I."/>
            <person name="De Benedictis P."/>
            <person name="Joannis T."/>
            <person name="Lombin L.H."/>
            <person name="Cattoli G."/>
        </authorList>
    </citation>
    <scope>NUCLEOTIDE SEQUENCE [LARGE SCALE GENOMIC DNA]</scope>
    <source>
        <strain evidence="4 5">ANC 4671</strain>
    </source>
</reference>
<dbReference type="RefSeq" id="WP_070069967.1">
    <property type="nucleotide sequence ID" value="NZ_MKKK01000023.1"/>
</dbReference>
<dbReference type="PROSITE" id="PS50977">
    <property type="entry name" value="HTH_TETR_2"/>
    <property type="match status" value="1"/>
</dbReference>
<dbReference type="InterPro" id="IPR001647">
    <property type="entry name" value="HTH_TetR"/>
</dbReference>
<dbReference type="Gene3D" id="1.10.357.10">
    <property type="entry name" value="Tetracycline Repressor, domain 2"/>
    <property type="match status" value="1"/>
</dbReference>
<evidence type="ECO:0000256" key="1">
    <source>
        <dbReference type="ARBA" id="ARBA00023125"/>
    </source>
</evidence>
<dbReference type="GO" id="GO:0003677">
    <property type="term" value="F:DNA binding"/>
    <property type="evidence" value="ECO:0007669"/>
    <property type="project" value="UniProtKB-UniRule"/>
</dbReference>
<evidence type="ECO:0000256" key="2">
    <source>
        <dbReference type="PROSITE-ProRule" id="PRU00335"/>
    </source>
</evidence>
<protein>
    <recommendedName>
        <fullName evidence="3">HTH tetR-type domain-containing protein</fullName>
    </recommendedName>
</protein>
<dbReference type="Proteomes" id="UP000185895">
    <property type="component" value="Unassembled WGS sequence"/>
</dbReference>
<evidence type="ECO:0000313" key="5">
    <source>
        <dbReference type="Proteomes" id="UP000185895"/>
    </source>
</evidence>
<dbReference type="InterPro" id="IPR009057">
    <property type="entry name" value="Homeodomain-like_sf"/>
</dbReference>
<feature type="DNA-binding region" description="H-T-H motif" evidence="2">
    <location>
        <begin position="35"/>
        <end position="54"/>
    </location>
</feature>
<proteinExistence type="predicted"/>
<keyword evidence="5" id="KW-1185">Reference proteome</keyword>
<dbReference type="Pfam" id="PF00440">
    <property type="entry name" value="TetR_N"/>
    <property type="match status" value="1"/>
</dbReference>
<evidence type="ECO:0000259" key="3">
    <source>
        <dbReference type="PROSITE" id="PS50977"/>
    </source>
</evidence>
<gene>
    <name evidence="4" type="ORF">BJI46_03185</name>
</gene>
<evidence type="ECO:0000313" key="4">
    <source>
        <dbReference type="EMBL" id="OEY95933.1"/>
    </source>
</evidence>
<dbReference type="STRING" id="1262585.BJI46_03185"/>
<feature type="domain" description="HTH tetR-type" evidence="3">
    <location>
        <begin position="12"/>
        <end position="72"/>
    </location>
</feature>
<comment type="caution">
    <text evidence="4">The sequence shown here is derived from an EMBL/GenBank/DDBJ whole genome shotgun (WGS) entry which is preliminary data.</text>
</comment>
<organism evidence="4 5">
    <name type="scientific">Acinetobacter qingfengensis</name>
    <dbReference type="NCBI Taxonomy" id="1262585"/>
    <lineage>
        <taxon>Bacteria</taxon>
        <taxon>Pseudomonadati</taxon>
        <taxon>Pseudomonadota</taxon>
        <taxon>Gammaproteobacteria</taxon>
        <taxon>Moraxellales</taxon>
        <taxon>Moraxellaceae</taxon>
        <taxon>Acinetobacter</taxon>
    </lineage>
</organism>
<accession>A0A1E7R9L2</accession>
<dbReference type="OrthoDB" id="5816932at2"/>
<sequence length="204" mass="23891">MVDVIIRQEKLKFRQEFILEKVIKLIINQGIDDFSMADVCRETGLGAAQIYRCFKDKNTMLEHLIMEITHKRIRKFLLHQCDFNHTAEQLATTKIDNLNDDELKLITEFLRLNRNSELHRLVVMADELLMNCGLELIHQRFKNTTLNEQRAISEAIATLTEGMLIRTYKGLNHQADPEMMQRIYQAFFNSLDNLFTYHSNGDNG</sequence>
<dbReference type="EMBL" id="MKKK01000023">
    <property type="protein sequence ID" value="OEY95933.1"/>
    <property type="molecule type" value="Genomic_DNA"/>
</dbReference>
<name>A0A1E7R9L2_9GAMM</name>
<dbReference type="SUPFAM" id="SSF46689">
    <property type="entry name" value="Homeodomain-like"/>
    <property type="match status" value="1"/>
</dbReference>